<gene>
    <name evidence="9" type="ORF">E1757_01240</name>
</gene>
<feature type="transmembrane region" description="Helical" evidence="7">
    <location>
        <begin position="157"/>
        <end position="182"/>
    </location>
</feature>
<dbReference type="Pfam" id="PF00528">
    <property type="entry name" value="BPD_transp_1"/>
    <property type="match status" value="1"/>
</dbReference>
<dbReference type="PANTHER" id="PTHR43227">
    <property type="entry name" value="BLL4140 PROTEIN"/>
    <property type="match status" value="1"/>
</dbReference>
<dbReference type="PROSITE" id="PS50928">
    <property type="entry name" value="ABC_TM1"/>
    <property type="match status" value="1"/>
</dbReference>
<keyword evidence="3" id="KW-1003">Cell membrane</keyword>
<dbReference type="Gene3D" id="1.10.3720.10">
    <property type="entry name" value="MetI-like"/>
    <property type="match status" value="1"/>
</dbReference>
<evidence type="ECO:0000256" key="4">
    <source>
        <dbReference type="ARBA" id="ARBA00022692"/>
    </source>
</evidence>
<feature type="transmembrane region" description="Helical" evidence="7">
    <location>
        <begin position="109"/>
        <end position="129"/>
    </location>
</feature>
<dbReference type="GO" id="GO:0005886">
    <property type="term" value="C:plasma membrane"/>
    <property type="evidence" value="ECO:0007669"/>
    <property type="project" value="UniProtKB-SubCell"/>
</dbReference>
<keyword evidence="2 7" id="KW-0813">Transport</keyword>
<protein>
    <submittedName>
        <fullName evidence="9">Sugar ABC transporter permease</fullName>
    </submittedName>
</protein>
<keyword evidence="10" id="KW-1185">Reference proteome</keyword>
<feature type="domain" description="ABC transmembrane type-1" evidence="8">
    <location>
        <begin position="69"/>
        <end position="284"/>
    </location>
</feature>
<reference evidence="9 10" key="1">
    <citation type="submission" date="2019-03" db="EMBL/GenBank/DDBJ databases">
        <title>This is whole genome sequence of Paenibacillus sp MS74 strain.</title>
        <authorList>
            <person name="Trinh H.N."/>
        </authorList>
    </citation>
    <scope>NUCLEOTIDE SEQUENCE [LARGE SCALE GENOMIC DNA]</scope>
    <source>
        <strain evidence="9 10">MS74</strain>
    </source>
</reference>
<sequence length="296" mass="32911">MNAIRKNAFLLLLFSPIAIYFIVFKYVPMLGLVIAFKDYNFMDGISGSPWVGLDNFRALFANPQMVIIIKNTFVLSILNIVIGFPFPILLAILLNEVRSLWFKKSIQTIVYLPHFLSWVIIGGMVVTIFSQDSGIVNDFIKKFGGEPYPFLYKEGSWIALFVGSNIWKEMGFSAIIYLAALSSIDPQLYEAASLDGAGKLRKMWHVTLPAIVPTMVIMLILGLGKAMEVGFDQAFVLQNPVVSGVAEVISTFIYRMGLQGMQFSMTTALGLFDSAIGLVLVLSANYISRKFGQGLW</sequence>
<evidence type="ECO:0000259" key="8">
    <source>
        <dbReference type="PROSITE" id="PS50928"/>
    </source>
</evidence>
<evidence type="ECO:0000256" key="3">
    <source>
        <dbReference type="ARBA" id="ARBA00022475"/>
    </source>
</evidence>
<evidence type="ECO:0000256" key="7">
    <source>
        <dbReference type="RuleBase" id="RU363032"/>
    </source>
</evidence>
<dbReference type="PANTHER" id="PTHR43227:SF11">
    <property type="entry name" value="BLL4140 PROTEIN"/>
    <property type="match status" value="1"/>
</dbReference>
<dbReference type="InterPro" id="IPR000515">
    <property type="entry name" value="MetI-like"/>
</dbReference>
<comment type="caution">
    <text evidence="9">The sequence shown here is derived from an EMBL/GenBank/DDBJ whole genome shotgun (WGS) entry which is preliminary data.</text>
</comment>
<dbReference type="GO" id="GO:0055085">
    <property type="term" value="P:transmembrane transport"/>
    <property type="evidence" value="ECO:0007669"/>
    <property type="project" value="InterPro"/>
</dbReference>
<dbReference type="InterPro" id="IPR050809">
    <property type="entry name" value="UgpAE/MalFG_permease"/>
</dbReference>
<dbReference type="EMBL" id="SMRT01000001">
    <property type="protein sequence ID" value="TDG00944.1"/>
    <property type="molecule type" value="Genomic_DNA"/>
</dbReference>
<dbReference type="SUPFAM" id="SSF161098">
    <property type="entry name" value="MetI-like"/>
    <property type="match status" value="1"/>
</dbReference>
<evidence type="ECO:0000256" key="2">
    <source>
        <dbReference type="ARBA" id="ARBA00022448"/>
    </source>
</evidence>
<dbReference type="OrthoDB" id="9785836at2"/>
<evidence type="ECO:0000313" key="10">
    <source>
        <dbReference type="Proteomes" id="UP000295636"/>
    </source>
</evidence>
<dbReference type="AlphaFoldDB" id="A0A4R5KY01"/>
<evidence type="ECO:0000256" key="6">
    <source>
        <dbReference type="ARBA" id="ARBA00023136"/>
    </source>
</evidence>
<feature type="transmembrane region" description="Helical" evidence="7">
    <location>
        <begin position="9"/>
        <end position="36"/>
    </location>
</feature>
<dbReference type="InterPro" id="IPR035906">
    <property type="entry name" value="MetI-like_sf"/>
</dbReference>
<dbReference type="Proteomes" id="UP000295636">
    <property type="component" value="Unassembled WGS sequence"/>
</dbReference>
<proteinExistence type="inferred from homology"/>
<evidence type="ECO:0000256" key="5">
    <source>
        <dbReference type="ARBA" id="ARBA00022989"/>
    </source>
</evidence>
<comment type="similarity">
    <text evidence="7">Belongs to the binding-protein-dependent transport system permease family.</text>
</comment>
<comment type="subcellular location">
    <subcellularLocation>
        <location evidence="1 7">Cell membrane</location>
        <topology evidence="1 7">Multi-pass membrane protein</topology>
    </subcellularLocation>
</comment>
<keyword evidence="5 7" id="KW-1133">Transmembrane helix</keyword>
<evidence type="ECO:0000313" key="9">
    <source>
        <dbReference type="EMBL" id="TDG00944.1"/>
    </source>
</evidence>
<feature type="transmembrane region" description="Helical" evidence="7">
    <location>
        <begin position="73"/>
        <end position="97"/>
    </location>
</feature>
<keyword evidence="6 7" id="KW-0472">Membrane</keyword>
<accession>A0A4R5KY01</accession>
<organism evidence="9 10">
    <name type="scientific">Paenibacillus piri</name>
    <dbReference type="NCBI Taxonomy" id="2547395"/>
    <lineage>
        <taxon>Bacteria</taxon>
        <taxon>Bacillati</taxon>
        <taxon>Bacillota</taxon>
        <taxon>Bacilli</taxon>
        <taxon>Bacillales</taxon>
        <taxon>Paenibacillaceae</taxon>
        <taxon>Paenibacillus</taxon>
    </lineage>
</organism>
<evidence type="ECO:0000256" key="1">
    <source>
        <dbReference type="ARBA" id="ARBA00004651"/>
    </source>
</evidence>
<feature type="transmembrane region" description="Helical" evidence="7">
    <location>
        <begin position="203"/>
        <end position="223"/>
    </location>
</feature>
<dbReference type="RefSeq" id="WP_133225653.1">
    <property type="nucleotide sequence ID" value="NZ_SMRT01000001.1"/>
</dbReference>
<keyword evidence="4 7" id="KW-0812">Transmembrane</keyword>
<feature type="transmembrane region" description="Helical" evidence="7">
    <location>
        <begin position="266"/>
        <end position="287"/>
    </location>
</feature>
<dbReference type="CDD" id="cd06261">
    <property type="entry name" value="TM_PBP2"/>
    <property type="match status" value="1"/>
</dbReference>
<name>A0A4R5KY01_9BACL</name>